<dbReference type="AlphaFoldDB" id="A0A317E8D7"/>
<reference evidence="6 7" key="1">
    <citation type="submission" date="2018-05" db="EMBL/GenBank/DDBJ databases">
        <title>Zavarzinia sp. HR-AS.</title>
        <authorList>
            <person name="Lee Y."/>
            <person name="Jeon C.O."/>
        </authorList>
    </citation>
    <scope>NUCLEOTIDE SEQUENCE [LARGE SCALE GENOMIC DNA]</scope>
    <source>
        <strain evidence="6 7">HR-AS</strain>
    </source>
</reference>
<keyword evidence="4" id="KW-0963">Cytoplasm</keyword>
<dbReference type="GO" id="GO:0051539">
    <property type="term" value="F:4 iron, 4 sulfur cluster binding"/>
    <property type="evidence" value="ECO:0007669"/>
    <property type="project" value="UniProtKB-UniRule"/>
</dbReference>
<keyword evidence="4" id="KW-0411">Iron-sulfur</keyword>
<comment type="subcellular location">
    <subcellularLocation>
        <location evidence="4">Cytoplasm</location>
    </subcellularLocation>
</comment>
<dbReference type="GO" id="GO:0043866">
    <property type="term" value="F:adenylyl-sulfate reductase (thioredoxin) activity"/>
    <property type="evidence" value="ECO:0007669"/>
    <property type="project" value="UniProtKB-EC"/>
</dbReference>
<dbReference type="InterPro" id="IPR014729">
    <property type="entry name" value="Rossmann-like_a/b/a_fold"/>
</dbReference>
<evidence type="ECO:0000313" key="6">
    <source>
        <dbReference type="EMBL" id="PWR22802.1"/>
    </source>
</evidence>
<keyword evidence="7" id="KW-1185">Reference proteome</keyword>
<dbReference type="GO" id="GO:0046872">
    <property type="term" value="F:metal ion binding"/>
    <property type="evidence" value="ECO:0007669"/>
    <property type="project" value="UniProtKB-KW"/>
</dbReference>
<dbReference type="HAMAP" id="MF_00063">
    <property type="entry name" value="CysH"/>
    <property type="match status" value="1"/>
</dbReference>
<accession>A0A317E8D7</accession>
<dbReference type="OrthoDB" id="9794018at2"/>
<comment type="function">
    <text evidence="4">Catalyzes the formation of sulfite from adenosine 5'-phosphosulfate (APS) using thioredoxin as an electron donor.</text>
</comment>
<evidence type="ECO:0000259" key="5">
    <source>
        <dbReference type="Pfam" id="PF01507"/>
    </source>
</evidence>
<dbReference type="GO" id="GO:0019379">
    <property type="term" value="P:sulfate assimilation, phosphoadenylyl sulfate reduction by phosphoadenylyl-sulfate reductase (thioredoxin)"/>
    <property type="evidence" value="ECO:0007669"/>
    <property type="project" value="UniProtKB-UniRule"/>
</dbReference>
<organism evidence="6 7">
    <name type="scientific">Zavarzinia aquatilis</name>
    <dbReference type="NCBI Taxonomy" id="2211142"/>
    <lineage>
        <taxon>Bacteria</taxon>
        <taxon>Pseudomonadati</taxon>
        <taxon>Pseudomonadota</taxon>
        <taxon>Alphaproteobacteria</taxon>
        <taxon>Rhodospirillales</taxon>
        <taxon>Zavarziniaceae</taxon>
        <taxon>Zavarzinia</taxon>
    </lineage>
</organism>
<comment type="catalytic activity">
    <reaction evidence="4">
        <text>[thioredoxin]-disulfide + sulfite + AMP + 2 H(+) = adenosine 5'-phosphosulfate + [thioredoxin]-dithiol</text>
        <dbReference type="Rhea" id="RHEA:21976"/>
        <dbReference type="Rhea" id="RHEA-COMP:10698"/>
        <dbReference type="Rhea" id="RHEA-COMP:10700"/>
        <dbReference type="ChEBI" id="CHEBI:15378"/>
        <dbReference type="ChEBI" id="CHEBI:17359"/>
        <dbReference type="ChEBI" id="CHEBI:29950"/>
        <dbReference type="ChEBI" id="CHEBI:50058"/>
        <dbReference type="ChEBI" id="CHEBI:58243"/>
        <dbReference type="ChEBI" id="CHEBI:456215"/>
        <dbReference type="EC" id="1.8.4.10"/>
    </reaction>
</comment>
<dbReference type="GO" id="GO:0005737">
    <property type="term" value="C:cytoplasm"/>
    <property type="evidence" value="ECO:0007669"/>
    <property type="project" value="UniProtKB-SubCell"/>
</dbReference>
<feature type="active site" description="Nucleophile; cysteine thiosulfonate intermediate" evidence="4">
    <location>
        <position position="232"/>
    </location>
</feature>
<dbReference type="Proteomes" id="UP000245461">
    <property type="component" value="Unassembled WGS sequence"/>
</dbReference>
<evidence type="ECO:0000256" key="3">
    <source>
        <dbReference type="ARBA" id="ARBA00024327"/>
    </source>
</evidence>
<dbReference type="PIRSF" id="PIRSF000857">
    <property type="entry name" value="PAPS_reductase"/>
    <property type="match status" value="1"/>
</dbReference>
<comment type="pathway">
    <text evidence="3 4">Sulfur metabolism; hydrogen sulfide biosynthesis; sulfite from sulfate.</text>
</comment>
<protein>
    <recommendedName>
        <fullName evidence="4">Adenosine 5'-phosphosulfate reductase</fullName>
        <shortName evidence="4">APS reductase</shortName>
        <ecNumber evidence="4">1.8.4.10</ecNumber>
    </recommendedName>
    <alternativeName>
        <fullName evidence="4">5'-adenylylsulfate reductase</fullName>
    </alternativeName>
    <alternativeName>
        <fullName evidence="4">Thioredoxin-dependent 5'-adenylylsulfate reductase</fullName>
    </alternativeName>
</protein>
<keyword evidence="4" id="KW-0408">Iron</keyword>
<dbReference type="PANTHER" id="PTHR46509">
    <property type="entry name" value="PHOSPHOADENOSINE PHOSPHOSULFATE REDUCTASE"/>
    <property type="match status" value="1"/>
</dbReference>
<dbReference type="EMBL" id="QGLE01000005">
    <property type="protein sequence ID" value="PWR22802.1"/>
    <property type="molecule type" value="Genomic_DNA"/>
</dbReference>
<dbReference type="NCBIfam" id="TIGR00434">
    <property type="entry name" value="cysH"/>
    <property type="match status" value="1"/>
</dbReference>
<dbReference type="Gene3D" id="3.40.50.620">
    <property type="entry name" value="HUPs"/>
    <property type="match status" value="1"/>
</dbReference>
<dbReference type="Pfam" id="PF01507">
    <property type="entry name" value="PAPS_reduct"/>
    <property type="match status" value="1"/>
</dbReference>
<feature type="binding site" evidence="4">
    <location>
        <position position="126"/>
    </location>
    <ligand>
        <name>[4Fe-4S] cluster</name>
        <dbReference type="ChEBI" id="CHEBI:49883"/>
    </ligand>
</feature>
<gene>
    <name evidence="4" type="primary">cysH</name>
    <name evidence="6" type="ORF">DKG74_10235</name>
</gene>
<dbReference type="CDD" id="cd23945">
    <property type="entry name" value="PAPS_reductase"/>
    <property type="match status" value="1"/>
</dbReference>
<feature type="domain" description="Phosphoadenosine phosphosulphate reductase" evidence="5">
    <location>
        <begin position="44"/>
        <end position="211"/>
    </location>
</feature>
<dbReference type="GO" id="GO:0070814">
    <property type="term" value="P:hydrogen sulfide biosynthetic process"/>
    <property type="evidence" value="ECO:0007669"/>
    <property type="project" value="UniProtKB-UniRule"/>
</dbReference>
<dbReference type="InterPro" id="IPR002500">
    <property type="entry name" value="PAPS_reduct_dom"/>
</dbReference>
<keyword evidence="2 4" id="KW-0560">Oxidoreductase</keyword>
<dbReference type="InterPro" id="IPR004511">
    <property type="entry name" value="PAPS/APS_Rdtase"/>
</dbReference>
<sequence length="243" mass="26930">MNALAADRKQWARDHAAALRNLYGSLDGEGLVKVMTQLEFRGRIALVSSFGAESAVLLHLVAKVDRTIPVIFLDTDKLFGETLRYRDRLTKLLGLTDVRTIEPDPVAVAERDPDGVLWRDDPNACCRLRKVEPLNRALSGFDAWITGRKRFQTKERAELPNLESANGLVKVNPLISWDAEALDAYRIAYDLPAHPLVEDGYLSIGCMPCTDRVAPGGEYRDGRWAGSEKKECGIHLEADGSGI</sequence>
<comment type="similarity">
    <text evidence="1 4">Belongs to the PAPS reductase family. CysH subfamily.</text>
</comment>
<keyword evidence="4" id="KW-0479">Metal-binding</keyword>
<evidence type="ECO:0000256" key="4">
    <source>
        <dbReference type="HAMAP-Rule" id="MF_00063"/>
    </source>
</evidence>
<evidence type="ECO:0000256" key="1">
    <source>
        <dbReference type="ARBA" id="ARBA00009732"/>
    </source>
</evidence>
<feature type="binding site" evidence="4">
    <location>
        <position position="206"/>
    </location>
    <ligand>
        <name>[4Fe-4S] cluster</name>
        <dbReference type="ChEBI" id="CHEBI:49883"/>
    </ligand>
</feature>
<dbReference type="EC" id="1.8.4.10" evidence="4"/>
<feature type="binding site" evidence="4">
    <location>
        <position position="209"/>
    </location>
    <ligand>
        <name>[4Fe-4S] cluster</name>
        <dbReference type="ChEBI" id="CHEBI:49883"/>
    </ligand>
</feature>
<evidence type="ECO:0000256" key="2">
    <source>
        <dbReference type="ARBA" id="ARBA00023002"/>
    </source>
</evidence>
<dbReference type="GO" id="GO:0004604">
    <property type="term" value="F:phosphoadenylyl-sulfate reductase (thioredoxin) activity"/>
    <property type="evidence" value="ECO:0007669"/>
    <property type="project" value="UniProtKB-UniRule"/>
</dbReference>
<dbReference type="NCBIfam" id="NF002537">
    <property type="entry name" value="PRK02090.1"/>
    <property type="match status" value="1"/>
</dbReference>
<proteinExistence type="inferred from homology"/>
<evidence type="ECO:0000313" key="7">
    <source>
        <dbReference type="Proteomes" id="UP000245461"/>
    </source>
</evidence>
<comment type="cofactor">
    <cofactor evidence="4">
        <name>[4Fe-4S] cluster</name>
        <dbReference type="ChEBI" id="CHEBI:49883"/>
    </cofactor>
    <text evidence="4">Binds 1 [4Fe-4S] cluster per subunit.</text>
</comment>
<comment type="caution">
    <text evidence="6">The sequence shown here is derived from an EMBL/GenBank/DDBJ whole genome shotgun (WGS) entry which is preliminary data.</text>
</comment>
<dbReference type="SUPFAM" id="SSF52402">
    <property type="entry name" value="Adenine nucleotide alpha hydrolases-like"/>
    <property type="match status" value="1"/>
</dbReference>
<name>A0A317E8D7_9PROT</name>
<feature type="binding site" evidence="4">
    <location>
        <position position="125"/>
    </location>
    <ligand>
        <name>[4Fe-4S] cluster</name>
        <dbReference type="ChEBI" id="CHEBI:49883"/>
    </ligand>
</feature>
<dbReference type="PANTHER" id="PTHR46509:SF1">
    <property type="entry name" value="PHOSPHOADENOSINE PHOSPHOSULFATE REDUCTASE"/>
    <property type="match status" value="1"/>
</dbReference>